<dbReference type="SUPFAM" id="SSF51182">
    <property type="entry name" value="RmlC-like cupins"/>
    <property type="match status" value="1"/>
</dbReference>
<organism evidence="2 3">
    <name type="scientific">Bradyrhizobium centrolobii</name>
    <dbReference type="NCBI Taxonomy" id="1505087"/>
    <lineage>
        <taxon>Bacteria</taxon>
        <taxon>Pseudomonadati</taxon>
        <taxon>Pseudomonadota</taxon>
        <taxon>Alphaproteobacteria</taxon>
        <taxon>Hyphomicrobiales</taxon>
        <taxon>Nitrobacteraceae</taxon>
        <taxon>Bradyrhizobium</taxon>
    </lineage>
</organism>
<evidence type="ECO:0000313" key="3">
    <source>
        <dbReference type="Proteomes" id="UP000076959"/>
    </source>
</evidence>
<protein>
    <submittedName>
        <fullName evidence="2">Uncharacterized protein</fullName>
    </submittedName>
</protein>
<sequence length="135" mass="14713">MNRIDRRSALGIGLAAASAAMVKPAAAQTTGYKDETPWPGVVVRAYDGETSSIIPGFKSVSMRDIIMQPGSKTMGPPMMNAMVCHITEGELRVEQEGKTFTAKKNFVWTCNKDTKEQAYNDGNVVAIMRITDLKV</sequence>
<dbReference type="EMBL" id="LUUB01000078">
    <property type="protein sequence ID" value="OAF05981.1"/>
    <property type="molecule type" value="Genomic_DNA"/>
</dbReference>
<feature type="chain" id="PRO_5008054656" evidence="1">
    <location>
        <begin position="28"/>
        <end position="135"/>
    </location>
</feature>
<reference evidence="2 3" key="1">
    <citation type="submission" date="2016-03" db="EMBL/GenBank/DDBJ databases">
        <title>Draft Genome Sequence of the Strain BR 10245 (Bradyrhizobium sp.) isolated from nodules of Centrolobium paraense.</title>
        <authorList>
            <person name="Simoes-Araujo J.L.Sr."/>
            <person name="Barauna A.C."/>
            <person name="Silva K."/>
            <person name="Zilli J.E."/>
        </authorList>
    </citation>
    <scope>NUCLEOTIDE SEQUENCE [LARGE SCALE GENOMIC DNA]</scope>
    <source>
        <strain evidence="2 3">BR 10245</strain>
    </source>
</reference>
<evidence type="ECO:0000313" key="2">
    <source>
        <dbReference type="EMBL" id="OAF05981.1"/>
    </source>
</evidence>
<dbReference type="InterPro" id="IPR006311">
    <property type="entry name" value="TAT_signal"/>
</dbReference>
<gene>
    <name evidence="2" type="ORF">AYJ54_19965</name>
</gene>
<dbReference type="Gene3D" id="2.60.120.10">
    <property type="entry name" value="Jelly Rolls"/>
    <property type="match status" value="1"/>
</dbReference>
<comment type="caution">
    <text evidence="2">The sequence shown here is derived from an EMBL/GenBank/DDBJ whole genome shotgun (WGS) entry which is preliminary data.</text>
</comment>
<evidence type="ECO:0000256" key="1">
    <source>
        <dbReference type="SAM" id="SignalP"/>
    </source>
</evidence>
<feature type="signal peptide" evidence="1">
    <location>
        <begin position="1"/>
        <end position="27"/>
    </location>
</feature>
<dbReference type="AlphaFoldDB" id="A0A176YII7"/>
<dbReference type="OrthoDB" id="8018599at2"/>
<name>A0A176YII7_9BRAD</name>
<dbReference type="RefSeq" id="WP_063702888.1">
    <property type="nucleotide sequence ID" value="NZ_LUUB01000078.1"/>
</dbReference>
<dbReference type="InterPro" id="IPR014710">
    <property type="entry name" value="RmlC-like_jellyroll"/>
</dbReference>
<dbReference type="PROSITE" id="PS51318">
    <property type="entry name" value="TAT"/>
    <property type="match status" value="1"/>
</dbReference>
<proteinExistence type="predicted"/>
<accession>A0A176YII7</accession>
<dbReference type="InterPro" id="IPR011051">
    <property type="entry name" value="RmlC_Cupin_sf"/>
</dbReference>
<keyword evidence="3" id="KW-1185">Reference proteome</keyword>
<dbReference type="Proteomes" id="UP000076959">
    <property type="component" value="Unassembled WGS sequence"/>
</dbReference>
<keyword evidence="1" id="KW-0732">Signal</keyword>